<comment type="caution">
    <text evidence="3">The sequence shown here is derived from an EMBL/GenBank/DDBJ whole genome shotgun (WGS) entry which is preliminary data.</text>
</comment>
<proteinExistence type="predicted"/>
<dbReference type="EMBL" id="PRDM01000003">
    <property type="protein sequence ID" value="MBE8726116.1"/>
    <property type="molecule type" value="Genomic_DNA"/>
</dbReference>
<keyword evidence="2" id="KW-0732">Signal</keyword>
<feature type="chain" id="PRO_5046776403" evidence="2">
    <location>
        <begin position="17"/>
        <end position="179"/>
    </location>
</feature>
<feature type="transmembrane region" description="Helical" evidence="1">
    <location>
        <begin position="140"/>
        <end position="161"/>
    </location>
</feature>
<keyword evidence="1" id="KW-0812">Transmembrane</keyword>
<sequence>MRLLTFFLLFSCLSNAQGLGYEAEKRELLSDIIRPEAFKLETFIATKIDSANVEHLLKLILEKPYITNFSNQERDFIITGEELEYFAKNLRKQYQLEWKEDDFNNRKVIQQSDIPECLDQDINRQVMMVSHPIYKSDQTIFVYLANLCCCGAYGNSGLFLYTKKDGIWKKSFKIIEEDY</sequence>
<keyword evidence="4" id="KW-1185">Reference proteome</keyword>
<protein>
    <submittedName>
        <fullName evidence="3">Uncharacterized protein</fullName>
    </submittedName>
</protein>
<evidence type="ECO:0000256" key="1">
    <source>
        <dbReference type="SAM" id="Phobius"/>
    </source>
</evidence>
<organism evidence="3 4">
    <name type="scientific">Flavobacterium hungaricum</name>
    <dbReference type="NCBI Taxonomy" id="2082725"/>
    <lineage>
        <taxon>Bacteria</taxon>
        <taxon>Pseudomonadati</taxon>
        <taxon>Bacteroidota</taxon>
        <taxon>Flavobacteriia</taxon>
        <taxon>Flavobacteriales</taxon>
        <taxon>Flavobacteriaceae</taxon>
        <taxon>Flavobacterium</taxon>
    </lineage>
</organism>
<dbReference type="RefSeq" id="WP_194139313.1">
    <property type="nucleotide sequence ID" value="NZ_PRDM01000003.1"/>
</dbReference>
<evidence type="ECO:0000313" key="3">
    <source>
        <dbReference type="EMBL" id="MBE8726116.1"/>
    </source>
</evidence>
<evidence type="ECO:0000313" key="4">
    <source>
        <dbReference type="Proteomes" id="UP000640614"/>
    </source>
</evidence>
<feature type="signal peptide" evidence="2">
    <location>
        <begin position="1"/>
        <end position="16"/>
    </location>
</feature>
<keyword evidence="1" id="KW-0472">Membrane</keyword>
<dbReference type="Proteomes" id="UP000640614">
    <property type="component" value="Unassembled WGS sequence"/>
</dbReference>
<gene>
    <name evidence="3" type="ORF">C4F50_14355</name>
</gene>
<keyword evidence="1" id="KW-1133">Transmembrane helix</keyword>
<reference evidence="3 4" key="1">
    <citation type="submission" date="2018-07" db="EMBL/GenBank/DDBJ databases">
        <title>Genome assembly of strain KB82.</title>
        <authorList>
            <person name="Kukolya J."/>
            <person name="Horvath B."/>
            <person name="Nagy I."/>
            <person name="Toth A."/>
        </authorList>
    </citation>
    <scope>NUCLEOTIDE SEQUENCE [LARGE SCALE GENOMIC DNA]</scope>
    <source>
        <strain evidence="3 4">Kb82</strain>
    </source>
</reference>
<accession>A0ABR9TL68</accession>
<evidence type="ECO:0000256" key="2">
    <source>
        <dbReference type="SAM" id="SignalP"/>
    </source>
</evidence>
<name>A0ABR9TL68_9FLAO</name>